<dbReference type="InterPro" id="IPR009057">
    <property type="entry name" value="Homeodomain-like_sf"/>
</dbReference>
<keyword evidence="3" id="KW-0804">Transcription</keyword>
<dbReference type="Proteomes" id="UP000284120">
    <property type="component" value="Unassembled WGS sequence"/>
</dbReference>
<dbReference type="Gene3D" id="2.60.120.10">
    <property type="entry name" value="Jelly Rolls"/>
    <property type="match status" value="1"/>
</dbReference>
<organism evidence="5 6">
    <name type="scientific">Pedobacter chitinilyticus</name>
    <dbReference type="NCBI Taxonomy" id="2233776"/>
    <lineage>
        <taxon>Bacteria</taxon>
        <taxon>Pseudomonadati</taxon>
        <taxon>Bacteroidota</taxon>
        <taxon>Sphingobacteriia</taxon>
        <taxon>Sphingobacteriales</taxon>
        <taxon>Sphingobacteriaceae</taxon>
        <taxon>Pedobacter</taxon>
    </lineage>
</organism>
<dbReference type="SMART" id="SM00342">
    <property type="entry name" value="HTH_ARAC"/>
    <property type="match status" value="1"/>
</dbReference>
<dbReference type="PROSITE" id="PS00041">
    <property type="entry name" value="HTH_ARAC_FAMILY_1"/>
    <property type="match status" value="1"/>
</dbReference>
<reference evidence="5 6" key="1">
    <citation type="submission" date="2018-06" db="EMBL/GenBank/DDBJ databases">
        <title>Pedobacter endophyticus sp. nov., an endophytic bacterium isolated from a leaf of Triticum aestivum.</title>
        <authorList>
            <person name="Zhang L."/>
        </authorList>
    </citation>
    <scope>NUCLEOTIDE SEQUENCE [LARGE SCALE GENOMIC DNA]</scope>
    <source>
        <strain evidence="5 6">CM134L-2</strain>
    </source>
</reference>
<dbReference type="PANTHER" id="PTHR43280:SF27">
    <property type="entry name" value="TRANSCRIPTIONAL REGULATOR MTLR"/>
    <property type="match status" value="1"/>
</dbReference>
<comment type="caution">
    <text evidence="5">The sequence shown here is derived from an EMBL/GenBank/DDBJ whole genome shotgun (WGS) entry which is preliminary data.</text>
</comment>
<dbReference type="RefSeq" id="WP_113648997.1">
    <property type="nucleotide sequence ID" value="NZ_QMHN01000007.1"/>
</dbReference>
<dbReference type="InterPro" id="IPR018062">
    <property type="entry name" value="HTH_AraC-typ_CS"/>
</dbReference>
<dbReference type="Pfam" id="PF12833">
    <property type="entry name" value="HTH_18"/>
    <property type="match status" value="1"/>
</dbReference>
<dbReference type="PANTHER" id="PTHR43280">
    <property type="entry name" value="ARAC-FAMILY TRANSCRIPTIONAL REGULATOR"/>
    <property type="match status" value="1"/>
</dbReference>
<evidence type="ECO:0000256" key="1">
    <source>
        <dbReference type="ARBA" id="ARBA00023015"/>
    </source>
</evidence>
<name>A0A3S3PFG1_9SPHI</name>
<evidence type="ECO:0000259" key="4">
    <source>
        <dbReference type="PROSITE" id="PS01124"/>
    </source>
</evidence>
<dbReference type="InterPro" id="IPR014710">
    <property type="entry name" value="RmlC-like_jellyroll"/>
</dbReference>
<keyword evidence="1" id="KW-0805">Transcription regulation</keyword>
<sequence length="301" mass="34945">MKPKLLKIYANDIESFSARRDLIPTVNSIWHYHEELELIYFKAGEGTQFIGDSIKRFRSGDVVLVGANLPHYWRFDHDYFQEGGKSADVYVIHFRAAFLGAGFLEVPENREVNKLINHSSRGLQISFPNIDHVINLIIKTESSLGHQRLLYFLEALFEISDHNHILKPIASIGFKYNYLNEEQDQIQAIYNYTFSNYKRKITLVEISEVAKVSTNTFCKFFKSRSKKNYTDFVNEIRVGQACKLLIENKLRINEVCFESGFNNFASFHKCFKKTMGKSPLQYQKLFVADNEAINKNKKAPK</sequence>
<proteinExistence type="predicted"/>
<dbReference type="GO" id="GO:0003700">
    <property type="term" value="F:DNA-binding transcription factor activity"/>
    <property type="evidence" value="ECO:0007669"/>
    <property type="project" value="InterPro"/>
</dbReference>
<dbReference type="Pfam" id="PF07883">
    <property type="entry name" value="Cupin_2"/>
    <property type="match status" value="1"/>
</dbReference>
<dbReference type="GO" id="GO:0043565">
    <property type="term" value="F:sequence-specific DNA binding"/>
    <property type="evidence" value="ECO:0007669"/>
    <property type="project" value="InterPro"/>
</dbReference>
<evidence type="ECO:0000313" key="6">
    <source>
        <dbReference type="Proteomes" id="UP000284120"/>
    </source>
</evidence>
<dbReference type="PROSITE" id="PS01124">
    <property type="entry name" value="HTH_ARAC_FAMILY_2"/>
    <property type="match status" value="1"/>
</dbReference>
<evidence type="ECO:0000256" key="2">
    <source>
        <dbReference type="ARBA" id="ARBA00023125"/>
    </source>
</evidence>
<feature type="domain" description="HTH araC/xylS-type" evidence="4">
    <location>
        <begin position="187"/>
        <end position="285"/>
    </location>
</feature>
<dbReference type="OrthoDB" id="9787988at2"/>
<dbReference type="Gene3D" id="1.10.10.60">
    <property type="entry name" value="Homeodomain-like"/>
    <property type="match status" value="2"/>
</dbReference>
<gene>
    <name evidence="5" type="ORF">DPV69_18980</name>
</gene>
<evidence type="ECO:0000256" key="3">
    <source>
        <dbReference type="ARBA" id="ARBA00023163"/>
    </source>
</evidence>
<evidence type="ECO:0000313" key="5">
    <source>
        <dbReference type="EMBL" id="RWU04401.1"/>
    </source>
</evidence>
<dbReference type="SUPFAM" id="SSF51182">
    <property type="entry name" value="RmlC-like cupins"/>
    <property type="match status" value="1"/>
</dbReference>
<dbReference type="SUPFAM" id="SSF46689">
    <property type="entry name" value="Homeodomain-like"/>
    <property type="match status" value="1"/>
</dbReference>
<protein>
    <submittedName>
        <fullName evidence="5">AraC family transcriptional regulator</fullName>
    </submittedName>
</protein>
<dbReference type="AlphaFoldDB" id="A0A3S3PFG1"/>
<accession>A0A3S3PFG1</accession>
<dbReference type="InterPro" id="IPR013096">
    <property type="entry name" value="Cupin_2"/>
</dbReference>
<dbReference type="InterPro" id="IPR011051">
    <property type="entry name" value="RmlC_Cupin_sf"/>
</dbReference>
<keyword evidence="6" id="KW-1185">Reference proteome</keyword>
<keyword evidence="2" id="KW-0238">DNA-binding</keyword>
<dbReference type="InterPro" id="IPR018060">
    <property type="entry name" value="HTH_AraC"/>
</dbReference>
<dbReference type="EMBL" id="SAYW01000007">
    <property type="protein sequence ID" value="RWU04401.1"/>
    <property type="molecule type" value="Genomic_DNA"/>
</dbReference>